<dbReference type="InterPro" id="IPR001584">
    <property type="entry name" value="Integrase_cat-core"/>
</dbReference>
<dbReference type="Pfam" id="PF23088">
    <property type="entry name" value="DUF7047"/>
    <property type="match status" value="1"/>
</dbReference>
<organism evidence="6 7">
    <name type="scientific">Trichuris suis</name>
    <name type="common">pig whipworm</name>
    <dbReference type="NCBI Taxonomy" id="68888"/>
    <lineage>
        <taxon>Eukaryota</taxon>
        <taxon>Metazoa</taxon>
        <taxon>Ecdysozoa</taxon>
        <taxon>Nematoda</taxon>
        <taxon>Enoplea</taxon>
        <taxon>Dorylaimia</taxon>
        <taxon>Trichinellida</taxon>
        <taxon>Trichuridae</taxon>
        <taxon>Trichuris</taxon>
    </lineage>
</organism>
<dbReference type="GO" id="GO:0003676">
    <property type="term" value="F:nucleic acid binding"/>
    <property type="evidence" value="ECO:0007669"/>
    <property type="project" value="InterPro"/>
</dbReference>
<dbReference type="GO" id="GO:0042575">
    <property type="term" value="C:DNA polymerase complex"/>
    <property type="evidence" value="ECO:0007669"/>
    <property type="project" value="UniProtKB-ARBA"/>
</dbReference>
<dbReference type="InterPro" id="IPR043502">
    <property type="entry name" value="DNA/RNA_pol_sf"/>
</dbReference>
<feature type="domain" description="CCHC-type" evidence="3">
    <location>
        <begin position="494"/>
        <end position="510"/>
    </location>
</feature>
<dbReference type="GO" id="GO:0008270">
    <property type="term" value="F:zinc ion binding"/>
    <property type="evidence" value="ECO:0007669"/>
    <property type="project" value="UniProtKB-KW"/>
</dbReference>
<feature type="compositionally biased region" description="Basic and acidic residues" evidence="2">
    <location>
        <begin position="1232"/>
        <end position="1241"/>
    </location>
</feature>
<sequence>MTDSATVHRWIEDGFSGKARLKTKAANEMLIRRRLETVLALVREYEVTLTVTLVRSTDNKADKLIHVPSRWIARPEAFREQACAAPATDQQLTERLIVTVHREAGHPGVRRTLYFVRRRDPMVSKREVGRMLSECDICKSVDPAPAKWKHGVLQVSQMWQSVGVDVTHCGKDLYLTRSSAEVARQLESVFYERGAPEELLADNDTAFRSREVNRVAERWGTRPAFSPDPVAAAHHHLPSDLDTRPSQRSTGAEAICDPGGSCVVCVCVVMPRRSPSALKPVSDNPRSDDLSRGDPSTSYRGPMLDSTGDLAFDVRLIPEFDSSSSQCVSDWFLKLELVCRLRRVVDVAAVVPLRLAGGALTVYLELPDEDKRSVEKVKEALLAAFSMEPLEAYDNFSSRKLRNGETPDVFLSGLRKLASLFGGISEKGMMCAFISGLPDNVRQILRASLRLQELSLSQVLAQARGVLAEQRPAVARGAYLGAKQSGAAVNVSERRCFVCGETKHLARNCKHRSRWLVPYDQTKYGPAKGLIPPMAIVQRNKGKIRPVMDFRELNAHIETFTAHADVCADKMRLWRRQGVNLAVVDLKKAYLQIRIDESLWPYQTVIFMGRRYCLTRLGFGLNVAPLVMTTVLNYVLSQDPKVRKGTSEYVDDILVNGDVVSTRQVQDLLARFGFASKAPENVADGARVLGLRVWGEHGKLPWRRGVKIPSLPTQLTRRSIFAYCGQLTGHFPVCGWLRVATALAKRMANGATTGWDDPVSSPELEAILCKIDGRVRLHDPARGRWDVSGDKGKVWVDASGIAIGAAVEICGTIVEGATWLRPDDARHINMAELDAVIRGLNLALAWELKDVEVMTDSATVQRWVLESISGKARLKTKAVGELLIRRRIETIRSLVNEYSIQASVTLVKSSENKADAHTRVPKEWLKPQEAIIRTAYAMAADGSAEQRIAEIHHTAGHPGVRRTHYFVKQSDCQITRRQVQAVVRNCETCKSIDPAPIKWRRGCLSVERVWQRLAMDVTHVGGHSYLTLIDSGPSRSIPVRGAPEEILADNDTAFRSRLLEQLAERWNVRVRFRCAHNPSGNGIVERCHRTVKVIVARKECSVPEAVHLYNITPRDDCNAETAPANTLYAYRIRLRGIDARAPDGHPQSQYKVGDHVWVKPPGARCNTQYHRASVTGIVSDNAVEVNGIPRHVRHVRLRGQPEEITDQSDGSEDCGSSSTVKPAIISTPVSPRNKDPAEGSDQRASQVQVPVETEMRRSTRTRRSRRCICCDESSGGTRRSPSPLKPVSDNPRSDDLSRGDPTTVSVRLCTKRERHNGVMSPDG</sequence>
<dbReference type="SUPFAM" id="SSF53098">
    <property type="entry name" value="Ribonuclease H-like"/>
    <property type="match status" value="2"/>
</dbReference>
<evidence type="ECO:0000313" key="6">
    <source>
        <dbReference type="EMBL" id="KFD45920.1"/>
    </source>
</evidence>
<evidence type="ECO:0000256" key="2">
    <source>
        <dbReference type="SAM" id="MobiDB-lite"/>
    </source>
</evidence>
<keyword evidence="1" id="KW-0862">Zinc</keyword>
<dbReference type="InterPro" id="IPR012337">
    <property type="entry name" value="RNaseH-like_sf"/>
</dbReference>
<dbReference type="SUPFAM" id="SSF56672">
    <property type="entry name" value="DNA/RNA polymerases"/>
    <property type="match status" value="1"/>
</dbReference>
<evidence type="ECO:0000259" key="4">
    <source>
        <dbReference type="PROSITE" id="PS50878"/>
    </source>
</evidence>
<accession>A0A085LLS4</accession>
<dbReference type="PROSITE" id="PS50158">
    <property type="entry name" value="ZF_CCHC"/>
    <property type="match status" value="1"/>
</dbReference>
<evidence type="ECO:0000256" key="1">
    <source>
        <dbReference type="PROSITE-ProRule" id="PRU00047"/>
    </source>
</evidence>
<evidence type="ECO:0000259" key="5">
    <source>
        <dbReference type="PROSITE" id="PS50994"/>
    </source>
</evidence>
<name>A0A085LLS4_9BILA</name>
<dbReference type="InterPro" id="IPR001878">
    <property type="entry name" value="Znf_CCHC"/>
</dbReference>
<evidence type="ECO:0000259" key="3">
    <source>
        <dbReference type="PROSITE" id="PS50158"/>
    </source>
</evidence>
<dbReference type="InterPro" id="IPR000477">
    <property type="entry name" value="RT_dom"/>
</dbReference>
<dbReference type="Gene3D" id="3.30.420.10">
    <property type="entry name" value="Ribonuclease H-like superfamily/Ribonuclease H"/>
    <property type="match status" value="3"/>
</dbReference>
<feature type="region of interest" description="Disordered" evidence="2">
    <location>
        <begin position="1193"/>
        <end position="1323"/>
    </location>
</feature>
<keyword evidence="1" id="KW-0479">Metal-binding</keyword>
<feature type="region of interest" description="Disordered" evidence="2">
    <location>
        <begin position="223"/>
        <end position="253"/>
    </location>
</feature>
<dbReference type="PANTHER" id="PTHR37984:SF5">
    <property type="entry name" value="PROTEIN NYNRIN-LIKE"/>
    <property type="match status" value="1"/>
</dbReference>
<dbReference type="GO" id="GO:0019899">
    <property type="term" value="F:enzyme binding"/>
    <property type="evidence" value="ECO:0007669"/>
    <property type="project" value="UniProtKB-ARBA"/>
</dbReference>
<dbReference type="PROSITE" id="PS50994">
    <property type="entry name" value="INTEGRASE"/>
    <property type="match status" value="1"/>
</dbReference>
<dbReference type="SUPFAM" id="SSF57756">
    <property type="entry name" value="Retrovirus zinc finger-like domains"/>
    <property type="match status" value="1"/>
</dbReference>
<evidence type="ECO:0000313" key="7">
    <source>
        <dbReference type="Proteomes" id="UP000030764"/>
    </source>
</evidence>
<protein>
    <submittedName>
        <fullName evidence="6">Uncharacterized protein</fullName>
    </submittedName>
</protein>
<dbReference type="SMART" id="SM00343">
    <property type="entry name" value="ZnF_C2HC"/>
    <property type="match status" value="1"/>
</dbReference>
<proteinExistence type="predicted"/>
<dbReference type="InterPro" id="IPR036875">
    <property type="entry name" value="Znf_CCHC_sf"/>
</dbReference>
<dbReference type="GO" id="GO:0015074">
    <property type="term" value="P:DNA integration"/>
    <property type="evidence" value="ECO:0007669"/>
    <property type="project" value="InterPro"/>
</dbReference>
<keyword evidence="7" id="KW-1185">Reference proteome</keyword>
<dbReference type="PROSITE" id="PS50878">
    <property type="entry name" value="RT_POL"/>
    <property type="match status" value="1"/>
</dbReference>
<dbReference type="PANTHER" id="PTHR37984">
    <property type="entry name" value="PROTEIN CBG26694"/>
    <property type="match status" value="1"/>
</dbReference>
<dbReference type="GO" id="GO:0004523">
    <property type="term" value="F:RNA-DNA hybrid ribonuclease activity"/>
    <property type="evidence" value="ECO:0007669"/>
    <property type="project" value="InterPro"/>
</dbReference>
<feature type="domain" description="Reverse transcriptase" evidence="4">
    <location>
        <begin position="518"/>
        <end position="728"/>
    </location>
</feature>
<dbReference type="Pfam" id="PF13456">
    <property type="entry name" value="RVT_3"/>
    <property type="match status" value="1"/>
</dbReference>
<dbReference type="InterPro" id="IPR050951">
    <property type="entry name" value="Retrovirus_Pol_polyprotein"/>
</dbReference>
<dbReference type="InterPro" id="IPR036397">
    <property type="entry name" value="RNaseH_sf"/>
</dbReference>
<dbReference type="InterPro" id="IPR002156">
    <property type="entry name" value="RNaseH_domain"/>
</dbReference>
<keyword evidence="1" id="KW-0863">Zinc-finger</keyword>
<dbReference type="InterPro" id="IPR043128">
    <property type="entry name" value="Rev_trsase/Diguanyl_cyclase"/>
</dbReference>
<dbReference type="EMBL" id="KL363410">
    <property type="protein sequence ID" value="KFD45920.1"/>
    <property type="molecule type" value="Genomic_DNA"/>
</dbReference>
<dbReference type="Gene3D" id="3.30.70.270">
    <property type="match status" value="1"/>
</dbReference>
<feature type="domain" description="Integrase catalytic" evidence="5">
    <location>
        <begin position="1039"/>
        <end position="1150"/>
    </location>
</feature>
<dbReference type="Gene3D" id="3.10.10.10">
    <property type="entry name" value="HIV Type 1 Reverse Transcriptase, subunit A, domain 1"/>
    <property type="match status" value="1"/>
</dbReference>
<feature type="compositionally biased region" description="Acidic residues" evidence="2">
    <location>
        <begin position="1203"/>
        <end position="1212"/>
    </location>
</feature>
<gene>
    <name evidence="6" type="ORF">M513_13205</name>
</gene>
<dbReference type="Pfam" id="PF00078">
    <property type="entry name" value="RVT_1"/>
    <property type="match status" value="1"/>
</dbReference>
<feature type="region of interest" description="Disordered" evidence="2">
    <location>
        <begin position="276"/>
        <end position="303"/>
    </location>
</feature>
<dbReference type="InterPro" id="IPR055475">
    <property type="entry name" value="DUF7047"/>
</dbReference>
<reference evidence="6 7" key="1">
    <citation type="journal article" date="2014" name="Nat. Genet.">
        <title>Genome and transcriptome of the porcine whipworm Trichuris suis.</title>
        <authorList>
            <person name="Jex A.R."/>
            <person name="Nejsum P."/>
            <person name="Schwarz E.M."/>
            <person name="Hu L."/>
            <person name="Young N.D."/>
            <person name="Hall R.S."/>
            <person name="Korhonen P.K."/>
            <person name="Liao S."/>
            <person name="Thamsborg S."/>
            <person name="Xia J."/>
            <person name="Xu P."/>
            <person name="Wang S."/>
            <person name="Scheerlinck J.P."/>
            <person name="Hofmann A."/>
            <person name="Sternberg P.W."/>
            <person name="Wang J."/>
            <person name="Gasser R.B."/>
        </authorList>
    </citation>
    <scope>NUCLEOTIDE SEQUENCE [LARGE SCALE GENOMIC DNA]</scope>
    <source>
        <strain evidence="6">DCEP-RM93M</strain>
    </source>
</reference>
<dbReference type="Proteomes" id="UP000030764">
    <property type="component" value="Unassembled WGS sequence"/>
</dbReference>